<dbReference type="Gene3D" id="3.50.50.60">
    <property type="entry name" value="FAD/NAD(P)-binding domain"/>
    <property type="match status" value="1"/>
</dbReference>
<dbReference type="AlphaFoldDB" id="A0A520KRN7"/>
<dbReference type="InterPro" id="IPR036188">
    <property type="entry name" value="FAD/NAD-bd_sf"/>
</dbReference>
<evidence type="ECO:0000313" key="15">
    <source>
        <dbReference type="EMBL" id="RZN64425.1"/>
    </source>
</evidence>
<comment type="cofactor">
    <cofactor evidence="13">
        <name>[4Fe-4S] cluster</name>
        <dbReference type="ChEBI" id="CHEBI:49883"/>
    </cofactor>
</comment>
<evidence type="ECO:0000256" key="12">
    <source>
        <dbReference type="ARBA" id="ARBA00023014"/>
    </source>
</evidence>
<evidence type="ECO:0000256" key="7">
    <source>
        <dbReference type="ARBA" id="ARBA00022723"/>
    </source>
</evidence>
<dbReference type="Pfam" id="PF12831">
    <property type="entry name" value="FAD_oxidored"/>
    <property type="match status" value="1"/>
</dbReference>
<dbReference type="InterPro" id="IPR017900">
    <property type="entry name" value="4Fe4S_Fe_S_CS"/>
</dbReference>
<protein>
    <recommendedName>
        <fullName evidence="13">CoB--CoM heterodisulfide reductase iron-sulfur subunit A</fullName>
        <ecNumber evidence="13">1.8.-.-</ecNumber>
    </recommendedName>
</protein>
<evidence type="ECO:0000256" key="4">
    <source>
        <dbReference type="ARBA" id="ARBA00006561"/>
    </source>
</evidence>
<evidence type="ECO:0000256" key="6">
    <source>
        <dbReference type="ARBA" id="ARBA00022630"/>
    </source>
</evidence>
<dbReference type="Proteomes" id="UP000317158">
    <property type="component" value="Unassembled WGS sequence"/>
</dbReference>
<dbReference type="Pfam" id="PF12838">
    <property type="entry name" value="Fer4_7"/>
    <property type="match status" value="1"/>
</dbReference>
<evidence type="ECO:0000256" key="9">
    <source>
        <dbReference type="ARBA" id="ARBA00022994"/>
    </source>
</evidence>
<keyword evidence="7 13" id="KW-0479">Metal-binding</keyword>
<evidence type="ECO:0000259" key="14">
    <source>
        <dbReference type="PROSITE" id="PS51379"/>
    </source>
</evidence>
<keyword evidence="12 13" id="KW-0411">Iron-sulfur</keyword>
<keyword evidence="10 13" id="KW-0560">Oxidoreductase</keyword>
<feature type="domain" description="4Fe-4S ferredoxin-type" evidence="14">
    <location>
        <begin position="621"/>
        <end position="650"/>
    </location>
</feature>
<keyword evidence="6 13" id="KW-0285">Flavoprotein</keyword>
<feature type="domain" description="4Fe-4S ferredoxin-type" evidence="14">
    <location>
        <begin position="590"/>
        <end position="619"/>
    </location>
</feature>
<dbReference type="EC" id="1.8.-.-" evidence="13"/>
<accession>A0A520KRN7</accession>
<feature type="domain" description="4Fe-4S ferredoxin-type" evidence="14">
    <location>
        <begin position="252"/>
        <end position="283"/>
    </location>
</feature>
<dbReference type="FunFam" id="3.50.50.60:FF:000644">
    <property type="entry name" value="H(2):CoB-CoM heterodisulfide,ferredoxin reductase subunit A"/>
    <property type="match status" value="1"/>
</dbReference>
<evidence type="ECO:0000256" key="11">
    <source>
        <dbReference type="ARBA" id="ARBA00023004"/>
    </source>
</evidence>
<keyword evidence="5 13" id="KW-0004">4Fe-4S</keyword>
<comment type="similarity">
    <text evidence="4 13">Belongs to the HdrA family.</text>
</comment>
<evidence type="ECO:0000256" key="10">
    <source>
        <dbReference type="ARBA" id="ARBA00023002"/>
    </source>
</evidence>
<dbReference type="Gene3D" id="3.30.70.20">
    <property type="match status" value="2"/>
</dbReference>
<gene>
    <name evidence="15" type="ORF">EF806_03515</name>
</gene>
<feature type="domain" description="4Fe-4S ferredoxin-type" evidence="14">
    <location>
        <begin position="300"/>
        <end position="329"/>
    </location>
</feature>
<keyword evidence="9" id="KW-0484">Methanogenesis</keyword>
<comment type="function">
    <text evidence="2 13">Part of a complex that catalyzes the reversible reduction of CoM-S-S-CoB to the thiol-coenzymes H-S-CoM (coenzyme M) and H-S-CoB (coenzyme B).</text>
</comment>
<dbReference type="Pfam" id="PF02662">
    <property type="entry name" value="FlpD"/>
    <property type="match status" value="1"/>
</dbReference>
<name>A0A520KRN7_METT2</name>
<comment type="caution">
    <text evidence="15">The sequence shown here is derived from an EMBL/GenBank/DDBJ whole genome shotgun (WGS) entry which is preliminary data.</text>
</comment>
<evidence type="ECO:0000256" key="2">
    <source>
        <dbReference type="ARBA" id="ARBA00003406"/>
    </source>
</evidence>
<dbReference type="GO" id="GO:0051539">
    <property type="term" value="F:4 iron, 4 sulfur cluster binding"/>
    <property type="evidence" value="ECO:0007669"/>
    <property type="project" value="UniProtKB-UniRule"/>
</dbReference>
<dbReference type="InterPro" id="IPR039650">
    <property type="entry name" value="HdrA-like"/>
</dbReference>
<dbReference type="PANTHER" id="PTHR43498:SF1">
    <property type="entry name" value="COB--COM HETERODISULFIDE REDUCTASE IRON-SULFUR SUBUNIT A"/>
    <property type="match status" value="1"/>
</dbReference>
<dbReference type="GO" id="GO:0016491">
    <property type="term" value="F:oxidoreductase activity"/>
    <property type="evidence" value="ECO:0007669"/>
    <property type="project" value="UniProtKB-UniRule"/>
</dbReference>
<dbReference type="UniPathway" id="UPA00647">
    <property type="reaction ID" value="UER00700"/>
</dbReference>
<dbReference type="GO" id="GO:0046872">
    <property type="term" value="F:metal ion binding"/>
    <property type="evidence" value="ECO:0007669"/>
    <property type="project" value="UniProtKB-KW"/>
</dbReference>
<dbReference type="SUPFAM" id="SSF54862">
    <property type="entry name" value="4Fe-4S ferredoxins"/>
    <property type="match status" value="1"/>
</dbReference>
<evidence type="ECO:0000256" key="3">
    <source>
        <dbReference type="ARBA" id="ARBA00004808"/>
    </source>
</evidence>
<keyword evidence="8 13" id="KW-0274">FAD</keyword>
<sequence length="821" mass="91032">MSESSINHEKDTSKSFNEDVRIGVFVCHCGLNIAGSVDVKDVANYASTLPNVVYAVDNRYTCSDPGQAEIKKAIKEYNLNRVVVASCSPRMHEPTFRAACEEAGLNKYLFEMANIRDQCSWVHLYDKEGATEKAKDLVKMAVAKAALLSPAKELEVPIIQKALVIGGGVAGIQAAQDMADAGFKVYLVEKDPSIGGRMAQLDKNFPTVDCSICILGPKMTDAGKHPNIEILSYSEVVDVQGYIGNFHIRVKKKPRYVLTDLCNGCGECQTVCPVEVPNEFDDNIAPRHAIYIPFPQAVPSFATIDIDHCIKCYRCIDICDRGAIDFTQKEEEIELDVGTIIIATGVDVYDPTPLKRYGYSNYKNIITSLEFERMINAGGPSKGHLLRPSDKKIPKSVAFIQCVGSRSEVTGHLYCSNICCMNTLKDSLLIKEHWPDTKINVFYIDIRAHGKGYEDLYKNVIGRGVRFIRGLPSEIIEDEKTNNLYLVGENTLLNETYQMEVELVILSVGIIPRRDSDNVKRLFNLSKTADGFFMESNPILKPVDAPTGGIFFAGCAEGPKDIKTSVMEAGAAASHAVILMSKGKVTVEAITPRIIEDRCIGCGLCVKVCPYNALYVNTETKKAEVIEAACSGCGTCGAECPQNAIISRHFTDEQIYAQIDAATEENADKKIIAFCCNWCSYAGADNAGVSRIQYPTNVRIIRTMCSGRVRPDFVEYAFKRGAGAVIVAGCHLGDCHYINANYQTKKRIERLWNRMEKAGLDAKRLQLVWISASEGEIFAQKIREVKEKIIDQLDKEEIEKAKEFFVSKEKKKRRKKEKISA</sequence>
<evidence type="ECO:0000256" key="1">
    <source>
        <dbReference type="ARBA" id="ARBA00001974"/>
    </source>
</evidence>
<dbReference type="NCBIfam" id="NF040770">
    <property type="entry name" value="hetero_SS_HdrA2"/>
    <property type="match status" value="1"/>
</dbReference>
<dbReference type="SUPFAM" id="SSF51905">
    <property type="entry name" value="FAD/NAD(P)-binding domain"/>
    <property type="match status" value="1"/>
</dbReference>
<evidence type="ECO:0000256" key="8">
    <source>
        <dbReference type="ARBA" id="ARBA00022827"/>
    </source>
</evidence>
<dbReference type="GO" id="GO:0015948">
    <property type="term" value="P:methanogenesis"/>
    <property type="evidence" value="ECO:0007669"/>
    <property type="project" value="UniProtKB-KW"/>
</dbReference>
<dbReference type="Pfam" id="PF13187">
    <property type="entry name" value="Fer4_9"/>
    <property type="match status" value="1"/>
</dbReference>
<dbReference type="InterPro" id="IPR003813">
    <property type="entry name" value="MvhD/FlpD"/>
</dbReference>
<dbReference type="InterPro" id="IPR017896">
    <property type="entry name" value="4Fe4S_Fe-S-bd"/>
</dbReference>
<reference evidence="15 16" key="1">
    <citation type="journal article" date="2019" name="Nat. Microbiol.">
        <title>Wide diversity of methane and short-chain alkane metabolisms in uncultured archaea.</title>
        <authorList>
            <person name="Borrel G."/>
            <person name="Adam P.S."/>
            <person name="McKay L.J."/>
            <person name="Chen L.X."/>
            <person name="Sierra-Garcia I.N."/>
            <person name="Sieber C.M."/>
            <person name="Letourneur Q."/>
            <person name="Ghozlane A."/>
            <person name="Andersen G.L."/>
            <person name="Li W.J."/>
            <person name="Hallam S.J."/>
            <person name="Muyzer G."/>
            <person name="de Oliveira V.M."/>
            <person name="Inskeep W.P."/>
            <person name="Banfield J.F."/>
            <person name="Gribaldo S."/>
        </authorList>
    </citation>
    <scope>NUCLEOTIDE SEQUENCE [LARGE SCALE GENOMIC DNA]</scope>
    <source>
        <strain evidence="15">NM1a</strain>
    </source>
</reference>
<evidence type="ECO:0000256" key="5">
    <source>
        <dbReference type="ARBA" id="ARBA00022485"/>
    </source>
</evidence>
<comment type="cofactor">
    <cofactor evidence="1 13">
        <name>FAD</name>
        <dbReference type="ChEBI" id="CHEBI:57692"/>
    </cofactor>
</comment>
<dbReference type="PROSITE" id="PS00198">
    <property type="entry name" value="4FE4S_FER_1"/>
    <property type="match status" value="3"/>
</dbReference>
<comment type="subunit">
    <text evidence="13">The ferredoxin:CoB-CoM heterodisulfide reductase is composed of three subunits; HdrA, HdrB and HdrC.</text>
</comment>
<keyword evidence="11 13" id="KW-0408">Iron</keyword>
<dbReference type="PANTHER" id="PTHR43498">
    <property type="entry name" value="FERREDOXIN:COB-COM HETERODISULFIDE REDUCTASE SUBUNIT A"/>
    <property type="match status" value="1"/>
</dbReference>
<evidence type="ECO:0000313" key="16">
    <source>
        <dbReference type="Proteomes" id="UP000317158"/>
    </source>
</evidence>
<comment type="pathway">
    <text evidence="3 13">Cofactor metabolism; coenzyme M-coenzyme B heterodisulfide reduction; coenzyme B and coenzyme M from coenzyme M-coenzyme B heterodisulfide: step 1/1.</text>
</comment>
<dbReference type="PROSITE" id="PS51379">
    <property type="entry name" value="4FE4S_FER_2"/>
    <property type="match status" value="4"/>
</dbReference>
<dbReference type="EMBL" id="RXIF01000006">
    <property type="protein sequence ID" value="RZN64425.1"/>
    <property type="molecule type" value="Genomic_DNA"/>
</dbReference>
<organism evidence="15 16">
    <name type="scientific">Methanoliparum thermophilum</name>
    <dbReference type="NCBI Taxonomy" id="2491083"/>
    <lineage>
        <taxon>Archaea</taxon>
        <taxon>Methanobacteriati</taxon>
        <taxon>Methanobacteriota</taxon>
        <taxon>Candidatus Methanoliparia</taxon>
        <taxon>Candidatus Methanoliparales</taxon>
        <taxon>Candidatus Methanoliparaceae</taxon>
        <taxon>Candidatus Methanoliparum</taxon>
    </lineage>
</organism>
<proteinExistence type="inferred from homology"/>
<evidence type="ECO:0000256" key="13">
    <source>
        <dbReference type="RuleBase" id="RU366072"/>
    </source>
</evidence>